<gene>
    <name evidence="3" type="ORF">BCON_0049g00400</name>
</gene>
<feature type="region of interest" description="Disordered" evidence="1">
    <location>
        <begin position="1"/>
        <end position="103"/>
    </location>
</feature>
<sequence>MHSPATDSFMNLQTLLLGTPLLTSSNPTPPPTPQKAMHPTDETKTVIQSPDPKSTNSEQHLKTSRQPAYTSFSSLGLREPAGPKRLDTSNQEDSTTASPPPTAIQQIKSVLGIEPPQKRLLHFWGFCVRTYCSLKEA</sequence>
<feature type="compositionally biased region" description="Polar residues" evidence="1">
    <location>
        <begin position="88"/>
        <end position="103"/>
    </location>
</feature>
<reference evidence="3 4" key="1">
    <citation type="submission" date="2017-12" db="EMBL/GenBank/DDBJ databases">
        <title>Comparative genomics of Botrytis spp.</title>
        <authorList>
            <person name="Valero-Jimenez C.A."/>
            <person name="Tapia P."/>
            <person name="Veloso J."/>
            <person name="Silva-Moreno E."/>
            <person name="Staats M."/>
            <person name="Valdes J.H."/>
            <person name="Van Kan J.A.L."/>
        </authorList>
    </citation>
    <scope>NUCLEOTIDE SEQUENCE [LARGE SCALE GENOMIC DNA]</scope>
    <source>
        <strain evidence="3 4">MUCL11595</strain>
    </source>
</reference>
<evidence type="ECO:0000313" key="3">
    <source>
        <dbReference type="EMBL" id="TGO58986.1"/>
    </source>
</evidence>
<proteinExistence type="predicted"/>
<dbReference type="Proteomes" id="UP000297527">
    <property type="component" value="Unassembled WGS sequence"/>
</dbReference>
<dbReference type="OrthoDB" id="3547689at2759"/>
<keyword evidence="4" id="KW-1185">Reference proteome</keyword>
<name>A0A4Z1IC43_9HELO</name>
<dbReference type="EMBL" id="PQXN01000049">
    <property type="protein sequence ID" value="TGO58986.1"/>
    <property type="molecule type" value="Genomic_DNA"/>
</dbReference>
<keyword evidence="2" id="KW-0732">Signal</keyword>
<organism evidence="3 4">
    <name type="scientific">Botryotinia convoluta</name>
    <dbReference type="NCBI Taxonomy" id="54673"/>
    <lineage>
        <taxon>Eukaryota</taxon>
        <taxon>Fungi</taxon>
        <taxon>Dikarya</taxon>
        <taxon>Ascomycota</taxon>
        <taxon>Pezizomycotina</taxon>
        <taxon>Leotiomycetes</taxon>
        <taxon>Helotiales</taxon>
        <taxon>Sclerotiniaceae</taxon>
        <taxon>Botryotinia</taxon>
    </lineage>
</organism>
<feature type="compositionally biased region" description="Low complexity" evidence="1">
    <location>
        <begin position="11"/>
        <end position="26"/>
    </location>
</feature>
<protein>
    <submittedName>
        <fullName evidence="3">Uncharacterized protein</fullName>
    </submittedName>
</protein>
<comment type="caution">
    <text evidence="3">The sequence shown here is derived from an EMBL/GenBank/DDBJ whole genome shotgun (WGS) entry which is preliminary data.</text>
</comment>
<feature type="signal peptide" evidence="2">
    <location>
        <begin position="1"/>
        <end position="25"/>
    </location>
</feature>
<accession>A0A4Z1IC43</accession>
<evidence type="ECO:0000313" key="4">
    <source>
        <dbReference type="Proteomes" id="UP000297527"/>
    </source>
</evidence>
<evidence type="ECO:0000256" key="1">
    <source>
        <dbReference type="SAM" id="MobiDB-lite"/>
    </source>
</evidence>
<evidence type="ECO:0000256" key="2">
    <source>
        <dbReference type="SAM" id="SignalP"/>
    </source>
</evidence>
<dbReference type="AlphaFoldDB" id="A0A4Z1IC43"/>
<feature type="compositionally biased region" description="Polar residues" evidence="1">
    <location>
        <begin position="1"/>
        <end position="10"/>
    </location>
</feature>
<feature type="compositionally biased region" description="Polar residues" evidence="1">
    <location>
        <begin position="45"/>
        <end position="74"/>
    </location>
</feature>
<feature type="chain" id="PRO_5021481560" evidence="2">
    <location>
        <begin position="26"/>
        <end position="137"/>
    </location>
</feature>